<sequence>MVERSSNGRYAAEAVFDHFQDTGFIVEENGAMLGFLIGLLSQSRNEEAYIHLLASILRIGSVASDVSFTKRILMK</sequence>
<dbReference type="KEGG" id="pvo:PVOR_16304"/>
<dbReference type="EMBL" id="ADHJ01000023">
    <property type="protein sequence ID" value="EFU41192.1"/>
    <property type="molecule type" value="Genomic_DNA"/>
</dbReference>
<keyword evidence="2" id="KW-1185">Reference proteome</keyword>
<name>A0A2R9SV21_9BACL</name>
<evidence type="ECO:0000313" key="2">
    <source>
        <dbReference type="Proteomes" id="UP000003094"/>
    </source>
</evidence>
<accession>A0A2R9SV21</accession>
<protein>
    <submittedName>
        <fullName evidence="1">Acetyltransferase, GNAT family protein</fullName>
    </submittedName>
</protein>
<reference evidence="1 2" key="1">
    <citation type="journal article" date="2010" name="BMC Genomics">
        <title>Genome sequence of the pattern forming Paenibacillus vortex bacterium reveals potential for thriving in complex environments.</title>
        <authorList>
            <person name="Sirota-Madi A."/>
            <person name="Olender T."/>
            <person name="Helman Y."/>
            <person name="Ingham C."/>
            <person name="Brainis I."/>
            <person name="Roth D."/>
            <person name="Hagi E."/>
            <person name="Brodsky L."/>
            <person name="Leshkowitz D."/>
            <person name="Galatenko V."/>
            <person name="Nikolaev V."/>
            <person name="Mugasimangalam R.C."/>
            <person name="Bransburg-Zabary S."/>
            <person name="Gutnick D.L."/>
            <person name="Lancet D."/>
            <person name="Ben-Jacob E."/>
        </authorList>
    </citation>
    <scope>NUCLEOTIDE SEQUENCE [LARGE SCALE GENOMIC DNA]</scope>
    <source>
        <strain evidence="1 2">V453</strain>
    </source>
</reference>
<dbReference type="Proteomes" id="UP000003094">
    <property type="component" value="Unassembled WGS sequence"/>
</dbReference>
<dbReference type="Gene3D" id="3.40.630.30">
    <property type="match status" value="1"/>
</dbReference>
<organism evidence="1 2">
    <name type="scientific">Paenibacillus vortex V453</name>
    <dbReference type="NCBI Taxonomy" id="715225"/>
    <lineage>
        <taxon>Bacteria</taxon>
        <taxon>Bacillati</taxon>
        <taxon>Bacillota</taxon>
        <taxon>Bacilli</taxon>
        <taxon>Bacillales</taxon>
        <taxon>Paenibacillaceae</taxon>
        <taxon>Paenibacillus</taxon>
    </lineage>
</organism>
<dbReference type="AlphaFoldDB" id="A0A2R9SV21"/>
<comment type="caution">
    <text evidence="1">The sequence shown here is derived from an EMBL/GenBank/DDBJ whole genome shotgun (WGS) entry which is preliminary data.</text>
</comment>
<gene>
    <name evidence="1" type="ORF">PVOR_16304</name>
</gene>
<evidence type="ECO:0000313" key="1">
    <source>
        <dbReference type="EMBL" id="EFU41192.1"/>
    </source>
</evidence>
<dbReference type="GO" id="GO:0016740">
    <property type="term" value="F:transferase activity"/>
    <property type="evidence" value="ECO:0007669"/>
    <property type="project" value="UniProtKB-KW"/>
</dbReference>
<proteinExistence type="predicted"/>
<keyword evidence="1" id="KW-0808">Transferase</keyword>